<evidence type="ECO:0000256" key="12">
    <source>
        <dbReference type="SAM" id="MobiDB-lite"/>
    </source>
</evidence>
<keyword evidence="7 13" id="KW-0732">Signal</keyword>
<dbReference type="GO" id="GO:0005615">
    <property type="term" value="C:extracellular space"/>
    <property type="evidence" value="ECO:0007669"/>
    <property type="project" value="InterPro"/>
</dbReference>
<name>A0A4Q7P1V4_9FLAO</name>
<feature type="signal peptide" evidence="13">
    <location>
        <begin position="1"/>
        <end position="20"/>
    </location>
</feature>
<dbReference type="InterPro" id="IPR011096">
    <property type="entry name" value="FTP_domain"/>
</dbReference>
<keyword evidence="6" id="KW-0479">Metal-binding</keyword>
<evidence type="ECO:0000256" key="1">
    <source>
        <dbReference type="ARBA" id="ARBA00001947"/>
    </source>
</evidence>
<evidence type="ECO:0000256" key="3">
    <source>
        <dbReference type="ARBA" id="ARBA00006006"/>
    </source>
</evidence>
<dbReference type="InterPro" id="IPR026444">
    <property type="entry name" value="Secre_tail"/>
</dbReference>
<dbReference type="CDD" id="cd09596">
    <property type="entry name" value="M36"/>
    <property type="match status" value="1"/>
</dbReference>
<feature type="region of interest" description="Disordered" evidence="12">
    <location>
        <begin position="849"/>
        <end position="868"/>
    </location>
</feature>
<feature type="domain" description="MAM" evidence="14">
    <location>
        <begin position="830"/>
        <end position="1002"/>
    </location>
</feature>
<protein>
    <submittedName>
        <fullName evidence="15">Putative secreted protein (Por secretion system target)</fullName>
    </submittedName>
</protein>
<organism evidence="15 16">
    <name type="scientific">Aquimarina brevivitae</name>
    <dbReference type="NCBI Taxonomy" id="323412"/>
    <lineage>
        <taxon>Bacteria</taxon>
        <taxon>Pseudomonadati</taxon>
        <taxon>Bacteroidota</taxon>
        <taxon>Flavobacteriia</taxon>
        <taxon>Flavobacteriales</taxon>
        <taxon>Flavobacteriaceae</taxon>
        <taxon>Aquimarina</taxon>
    </lineage>
</organism>
<gene>
    <name evidence="15" type="ORF">EV197_1938</name>
</gene>
<dbReference type="GO" id="GO:0005975">
    <property type="term" value="P:carbohydrate metabolic process"/>
    <property type="evidence" value="ECO:0007669"/>
    <property type="project" value="UniProtKB-ARBA"/>
</dbReference>
<feature type="compositionally biased region" description="Low complexity" evidence="12">
    <location>
        <begin position="854"/>
        <end position="867"/>
    </location>
</feature>
<keyword evidence="11" id="KW-0865">Zymogen</keyword>
<keyword evidence="16" id="KW-1185">Reference proteome</keyword>
<dbReference type="AlphaFoldDB" id="A0A4Q7P1V4"/>
<comment type="similarity">
    <text evidence="3">Belongs to the peptidase M36 family.</text>
</comment>
<dbReference type="InterPro" id="IPR013320">
    <property type="entry name" value="ConA-like_dom_sf"/>
</dbReference>
<dbReference type="Gene3D" id="2.60.120.200">
    <property type="match status" value="2"/>
</dbReference>
<dbReference type="PROSITE" id="PS50060">
    <property type="entry name" value="MAM_2"/>
    <property type="match status" value="2"/>
</dbReference>
<feature type="chain" id="PRO_5020716051" evidence="13">
    <location>
        <begin position="21"/>
        <end position="1254"/>
    </location>
</feature>
<evidence type="ECO:0000256" key="2">
    <source>
        <dbReference type="ARBA" id="ARBA00004613"/>
    </source>
</evidence>
<dbReference type="Proteomes" id="UP000292262">
    <property type="component" value="Unassembled WGS sequence"/>
</dbReference>
<evidence type="ECO:0000256" key="10">
    <source>
        <dbReference type="ARBA" id="ARBA00023049"/>
    </source>
</evidence>
<dbReference type="Gene3D" id="3.10.170.10">
    <property type="match status" value="1"/>
</dbReference>
<dbReference type="GO" id="GO:0006508">
    <property type="term" value="P:proteolysis"/>
    <property type="evidence" value="ECO:0007669"/>
    <property type="project" value="UniProtKB-KW"/>
</dbReference>
<dbReference type="Gene3D" id="1.10.390.10">
    <property type="entry name" value="Neutral Protease Domain 2"/>
    <property type="match status" value="1"/>
</dbReference>
<comment type="cofactor">
    <cofactor evidence="1">
        <name>Zn(2+)</name>
        <dbReference type="ChEBI" id="CHEBI:29105"/>
    </cofactor>
</comment>
<evidence type="ECO:0000313" key="16">
    <source>
        <dbReference type="Proteomes" id="UP000292262"/>
    </source>
</evidence>
<evidence type="ECO:0000256" key="6">
    <source>
        <dbReference type="ARBA" id="ARBA00022723"/>
    </source>
</evidence>
<dbReference type="PANTHER" id="PTHR33478">
    <property type="entry name" value="EXTRACELLULAR METALLOPROTEINASE MEP"/>
    <property type="match status" value="1"/>
</dbReference>
<sequence>MKKLYLLVVLLLTISTTLIAQQNFDAIVRDHFSDDLQKNSSEVDKAEWVITDVVPSLNPNVKHVYVQQRFQGIPIKFATYKLTIRDGKKVTWTIDQFIKDVESKVVSAKSSLSPESAISTVASKHSIAVPSGLQKSTLTKNNAPVFEYKTNGATLEPIKVNQEFIEHEGKLKLTWNVSLYPKDGQHWWNANVDATTGKILYEEDWVISCDFGTPDHSTHGHSSASVLNKTAENNIIGPMPALAPDSYNVYAVPVESPIHGGRSIVTNPADPIASPFGWHDTNGSAGAEFTITRGNNVWAQEDRNGNNGTGFSPDGGSGLDFNFPIDLSQSPTSYQSGAITNLFYWNNIVHDVFYQYGFDEASGNFQENNYGKGGAGSDSVNADAQDGSGTNNANFATPGDGGNPRMQMFLWNQTNPGRDGDLDNVIIIHEYGHGISIRLVGGPNSNTLGGSEQMGEGWSDWFGLMLTMKPGDVGTAGRGVGSYVLGQPADGAGIRPTRYSIDRSINNTDYADIDGLAVPHGVGYAWATILWDMTWALIDAEGFDPDLYNGTGGNNIALALVTEGLKNTANNPGFVSGRDGILQADQDLYGGQYNCIIWKAFADRGVGQGANENNNGGSNGKTDQTVSFVNPCDNPPPPPGGDCSGDISSFPYNESFEGSVGDWVQETGDDLDWTVNSGTTPSSGTGPNGAIDGNSYIYVEASGNGTGFPNKQAILSSSCLDFSGLTSPSLNFQYHMIGSDVGTFDVEARVNNTGDWVSIFNRFGAQGTDWNTAAVDLSAYAGEAVVQLRLNVTTGASWQGDITVDGLSITDGNTPPPPGGCSGGITSYPYNESFEGSIGAWSQASGDDLDWSVNSGGTPSSNTGPSSAADGSSYIYVEASGNGTGFPDKLAVLESPCLDLTSIADPTLSFQYHMFGSAINSLNVEARAGTNAWASVFSRNGQQGSTWNTASVDLSAYAGEASVQLRISVRTGTGSSGWQSDIAIDALSITDGGTPPPPPCDSLNFNSFTINAFANQDAAGNYTIINGGDALSLSNNTWKFIPLGYTVTSNTVIEFDFSSSSQGEIHGIAFEDDNTLTSTRVFKVHGSQNYGITNYDNYSGGTTTYVIPVGNFYTGNMDRLVFINDNDAGSGNTSIFSNVKIYEGSCAGSPIVADFGNANPIYGDEDEGLLGAISLTPNPTRNNFTVEVSKNFAKNAGEITATIYSIIGNKQSVLKLSAGVNSLSAKSLNLRTGIYLIKIESPGEEPVIQKLVVQ</sequence>
<dbReference type="PANTHER" id="PTHR33478:SF1">
    <property type="entry name" value="EXTRACELLULAR METALLOPROTEINASE MEP"/>
    <property type="match status" value="1"/>
</dbReference>
<keyword evidence="9" id="KW-0862">Zinc</keyword>
<evidence type="ECO:0000256" key="5">
    <source>
        <dbReference type="ARBA" id="ARBA00022670"/>
    </source>
</evidence>
<keyword evidence="8" id="KW-0378">Hydrolase</keyword>
<evidence type="ECO:0000256" key="7">
    <source>
        <dbReference type="ARBA" id="ARBA00022729"/>
    </source>
</evidence>
<feature type="compositionally biased region" description="Polar residues" evidence="12">
    <location>
        <begin position="378"/>
        <end position="395"/>
    </location>
</feature>
<dbReference type="GO" id="GO:0016020">
    <property type="term" value="C:membrane"/>
    <property type="evidence" value="ECO:0007669"/>
    <property type="project" value="InterPro"/>
</dbReference>
<dbReference type="RefSeq" id="WP_130286494.1">
    <property type="nucleotide sequence ID" value="NZ_SGXE01000002.1"/>
</dbReference>
<dbReference type="SUPFAM" id="SSF49899">
    <property type="entry name" value="Concanavalin A-like lectins/glucanases"/>
    <property type="match status" value="2"/>
</dbReference>
<dbReference type="Pfam" id="PF00629">
    <property type="entry name" value="MAM"/>
    <property type="match status" value="2"/>
</dbReference>
<dbReference type="InterPro" id="IPR001842">
    <property type="entry name" value="Peptidase_M36"/>
</dbReference>
<keyword evidence="5" id="KW-0645">Protease</keyword>
<comment type="subcellular location">
    <subcellularLocation>
        <location evidence="2">Secreted</location>
    </subcellularLocation>
</comment>
<dbReference type="GO" id="GO:0004553">
    <property type="term" value="F:hydrolase activity, hydrolyzing O-glycosyl compounds"/>
    <property type="evidence" value="ECO:0007669"/>
    <property type="project" value="UniProtKB-ARBA"/>
</dbReference>
<comment type="caution">
    <text evidence="15">The sequence shown here is derived from an EMBL/GenBank/DDBJ whole genome shotgun (WGS) entry which is preliminary data.</text>
</comment>
<dbReference type="OrthoDB" id="5377264at2"/>
<dbReference type="Pfam" id="PF02128">
    <property type="entry name" value="Peptidase_M36"/>
    <property type="match status" value="1"/>
</dbReference>
<keyword evidence="4" id="KW-0964">Secreted</keyword>
<reference evidence="15 16" key="1">
    <citation type="submission" date="2019-02" db="EMBL/GenBank/DDBJ databases">
        <title>Genomic Encyclopedia of Type Strains, Phase IV (KMG-IV): sequencing the most valuable type-strain genomes for metagenomic binning, comparative biology and taxonomic classification.</title>
        <authorList>
            <person name="Goeker M."/>
        </authorList>
    </citation>
    <scope>NUCLEOTIDE SEQUENCE [LARGE SCALE GENOMIC DNA]</scope>
    <source>
        <strain evidence="15 16">DSM 17196</strain>
    </source>
</reference>
<evidence type="ECO:0000256" key="13">
    <source>
        <dbReference type="SAM" id="SignalP"/>
    </source>
</evidence>
<dbReference type="InterPro" id="IPR000998">
    <property type="entry name" value="MAM_dom"/>
</dbReference>
<dbReference type="Pfam" id="PF07504">
    <property type="entry name" value="FTP"/>
    <property type="match status" value="1"/>
</dbReference>
<proteinExistence type="inferred from homology"/>
<evidence type="ECO:0000256" key="9">
    <source>
        <dbReference type="ARBA" id="ARBA00022833"/>
    </source>
</evidence>
<evidence type="ECO:0000259" key="14">
    <source>
        <dbReference type="PROSITE" id="PS50060"/>
    </source>
</evidence>
<dbReference type="InterPro" id="IPR027268">
    <property type="entry name" value="Peptidase_M4/M1_CTD_sf"/>
</dbReference>
<dbReference type="CDD" id="cd06263">
    <property type="entry name" value="MAM"/>
    <property type="match status" value="2"/>
</dbReference>
<dbReference type="PRINTS" id="PR00999">
    <property type="entry name" value="FUNGALYSIN"/>
</dbReference>
<dbReference type="SUPFAM" id="SSF55486">
    <property type="entry name" value="Metalloproteases ('zincins'), catalytic domain"/>
    <property type="match status" value="1"/>
</dbReference>
<dbReference type="Pfam" id="PF18962">
    <property type="entry name" value="Por_Secre_tail"/>
    <property type="match status" value="1"/>
</dbReference>
<dbReference type="EMBL" id="SGXE01000002">
    <property type="protein sequence ID" value="RZS93360.1"/>
    <property type="molecule type" value="Genomic_DNA"/>
</dbReference>
<evidence type="ECO:0000256" key="11">
    <source>
        <dbReference type="ARBA" id="ARBA00023145"/>
    </source>
</evidence>
<evidence type="ECO:0000256" key="4">
    <source>
        <dbReference type="ARBA" id="ARBA00022525"/>
    </source>
</evidence>
<keyword evidence="10" id="KW-0482">Metalloprotease</keyword>
<feature type="region of interest" description="Disordered" evidence="12">
    <location>
        <begin position="369"/>
        <end position="401"/>
    </location>
</feature>
<evidence type="ECO:0000256" key="8">
    <source>
        <dbReference type="ARBA" id="ARBA00022801"/>
    </source>
</evidence>
<evidence type="ECO:0000313" key="15">
    <source>
        <dbReference type="EMBL" id="RZS93360.1"/>
    </source>
</evidence>
<dbReference type="GO" id="GO:0008270">
    <property type="term" value="F:zinc ion binding"/>
    <property type="evidence" value="ECO:0007669"/>
    <property type="project" value="InterPro"/>
</dbReference>
<dbReference type="GO" id="GO:0004222">
    <property type="term" value="F:metalloendopeptidase activity"/>
    <property type="evidence" value="ECO:0007669"/>
    <property type="project" value="InterPro"/>
</dbReference>
<dbReference type="SMART" id="SM00137">
    <property type="entry name" value="MAM"/>
    <property type="match status" value="2"/>
</dbReference>
<dbReference type="NCBIfam" id="TIGR04183">
    <property type="entry name" value="Por_Secre_tail"/>
    <property type="match status" value="1"/>
</dbReference>
<feature type="region of interest" description="Disordered" evidence="12">
    <location>
        <begin position="807"/>
        <end position="826"/>
    </location>
</feature>
<dbReference type="InterPro" id="IPR050371">
    <property type="entry name" value="Fungal_virulence_M36"/>
</dbReference>
<accession>A0A4Q7P1V4</accession>
<feature type="domain" description="MAM" evidence="14">
    <location>
        <begin position="652"/>
        <end position="823"/>
    </location>
</feature>